<dbReference type="STRING" id="637679.GCA_001550055_03098"/>
<evidence type="ECO:0000256" key="2">
    <source>
        <dbReference type="ARBA" id="ARBA00023125"/>
    </source>
</evidence>
<organism evidence="5 6">
    <name type="scientific">Kordiimonas lacus</name>
    <dbReference type="NCBI Taxonomy" id="637679"/>
    <lineage>
        <taxon>Bacteria</taxon>
        <taxon>Pseudomonadati</taxon>
        <taxon>Pseudomonadota</taxon>
        <taxon>Alphaproteobacteria</taxon>
        <taxon>Kordiimonadales</taxon>
        <taxon>Kordiimonadaceae</taxon>
        <taxon>Kordiimonas</taxon>
    </lineage>
</organism>
<dbReference type="PROSITE" id="PS50995">
    <property type="entry name" value="HTH_MARR_2"/>
    <property type="match status" value="1"/>
</dbReference>
<dbReference type="Proteomes" id="UP000183685">
    <property type="component" value="Unassembled WGS sequence"/>
</dbReference>
<reference evidence="5 6" key="1">
    <citation type="submission" date="2016-10" db="EMBL/GenBank/DDBJ databases">
        <authorList>
            <person name="de Groot N.N."/>
        </authorList>
    </citation>
    <scope>NUCLEOTIDE SEQUENCE [LARGE SCALE GENOMIC DNA]</scope>
    <source>
        <strain evidence="5 6">CGMCC 1.9109</strain>
    </source>
</reference>
<evidence type="ECO:0000256" key="3">
    <source>
        <dbReference type="ARBA" id="ARBA00023163"/>
    </source>
</evidence>
<dbReference type="GO" id="GO:0003700">
    <property type="term" value="F:DNA-binding transcription factor activity"/>
    <property type="evidence" value="ECO:0007669"/>
    <property type="project" value="InterPro"/>
</dbReference>
<dbReference type="GO" id="GO:0003677">
    <property type="term" value="F:DNA binding"/>
    <property type="evidence" value="ECO:0007669"/>
    <property type="project" value="UniProtKB-KW"/>
</dbReference>
<dbReference type="InterPro" id="IPR036390">
    <property type="entry name" value="WH_DNA-bd_sf"/>
</dbReference>
<keyword evidence="1" id="KW-0805">Transcription regulation</keyword>
<protein>
    <submittedName>
        <fullName evidence="5">DNA-binding transcriptional regulator, MarR family</fullName>
    </submittedName>
</protein>
<evidence type="ECO:0000259" key="4">
    <source>
        <dbReference type="PROSITE" id="PS50995"/>
    </source>
</evidence>
<evidence type="ECO:0000313" key="5">
    <source>
        <dbReference type="EMBL" id="SDE39291.1"/>
    </source>
</evidence>
<dbReference type="RefSeq" id="WP_082714640.1">
    <property type="nucleotide sequence ID" value="NZ_FNAK01000006.1"/>
</dbReference>
<name>A0A1G7CJ75_9PROT</name>
<evidence type="ECO:0000256" key="1">
    <source>
        <dbReference type="ARBA" id="ARBA00023015"/>
    </source>
</evidence>
<keyword evidence="6" id="KW-1185">Reference proteome</keyword>
<dbReference type="AlphaFoldDB" id="A0A1G7CJ75"/>
<dbReference type="PANTHER" id="PTHR35790:SF4">
    <property type="entry name" value="HTH-TYPE TRANSCRIPTIONAL REGULATOR PCHR"/>
    <property type="match status" value="1"/>
</dbReference>
<keyword evidence="3" id="KW-0804">Transcription</keyword>
<gene>
    <name evidence="5" type="ORF">SAMN04488071_2823</name>
</gene>
<dbReference type="PANTHER" id="PTHR35790">
    <property type="entry name" value="HTH-TYPE TRANSCRIPTIONAL REGULATOR PCHR"/>
    <property type="match status" value="1"/>
</dbReference>
<dbReference type="SMART" id="SM00347">
    <property type="entry name" value="HTH_MARR"/>
    <property type="match status" value="1"/>
</dbReference>
<dbReference type="EMBL" id="FNAK01000006">
    <property type="protein sequence ID" value="SDE39291.1"/>
    <property type="molecule type" value="Genomic_DNA"/>
</dbReference>
<dbReference type="InterPro" id="IPR052067">
    <property type="entry name" value="Metal_resp_HTH_trans_reg"/>
</dbReference>
<dbReference type="PRINTS" id="PR00598">
    <property type="entry name" value="HTHMARR"/>
</dbReference>
<dbReference type="Pfam" id="PF12802">
    <property type="entry name" value="MarR_2"/>
    <property type="match status" value="1"/>
</dbReference>
<evidence type="ECO:0000313" key="6">
    <source>
        <dbReference type="Proteomes" id="UP000183685"/>
    </source>
</evidence>
<keyword evidence="2 5" id="KW-0238">DNA-binding</keyword>
<dbReference type="InterPro" id="IPR000835">
    <property type="entry name" value="HTH_MarR-typ"/>
</dbReference>
<accession>A0A1G7CJ75</accession>
<dbReference type="SUPFAM" id="SSF46785">
    <property type="entry name" value="Winged helix' DNA-binding domain"/>
    <property type="match status" value="1"/>
</dbReference>
<dbReference type="Gene3D" id="1.10.10.10">
    <property type="entry name" value="Winged helix-like DNA-binding domain superfamily/Winged helix DNA-binding domain"/>
    <property type="match status" value="1"/>
</dbReference>
<sequence length="150" mass="16651">MKKNSEDAICLADFLPYRLSVLSNRISRAIADGYEEKFQLSLPEWRVMAVLGEESDLSAAQVAERTAMDKVAVSRAVNKLLDSGRLERHFSPEDKRRSVLALSADGRTIYNEVIPIALGYEGKILAKLSAVEKEALTSLLDKLETIQLQA</sequence>
<feature type="domain" description="HTH marR-type" evidence="4">
    <location>
        <begin position="12"/>
        <end position="145"/>
    </location>
</feature>
<dbReference type="InterPro" id="IPR036388">
    <property type="entry name" value="WH-like_DNA-bd_sf"/>
</dbReference>
<proteinExistence type="predicted"/>